<dbReference type="InterPro" id="IPR058031">
    <property type="entry name" value="AAA_lid_NorR"/>
</dbReference>
<dbReference type="SMART" id="SM00065">
    <property type="entry name" value="GAF"/>
    <property type="match status" value="1"/>
</dbReference>
<dbReference type="PROSITE" id="PS00675">
    <property type="entry name" value="SIGMA54_INTERACT_1"/>
    <property type="match status" value="1"/>
</dbReference>
<dbReference type="InterPro" id="IPR029016">
    <property type="entry name" value="GAF-like_dom_sf"/>
</dbReference>
<dbReference type="RefSeq" id="WP_206714663.1">
    <property type="nucleotide sequence ID" value="NZ_CP071091.1"/>
</dbReference>
<accession>A0ABX7N5K4</accession>
<evidence type="ECO:0000256" key="4">
    <source>
        <dbReference type="ARBA" id="ARBA00023125"/>
    </source>
</evidence>
<keyword evidence="4" id="KW-0238">DNA-binding</keyword>
<feature type="region of interest" description="Disordered" evidence="7">
    <location>
        <begin position="458"/>
        <end position="482"/>
    </location>
</feature>
<evidence type="ECO:0000256" key="3">
    <source>
        <dbReference type="ARBA" id="ARBA00023015"/>
    </source>
</evidence>
<dbReference type="InterPro" id="IPR025662">
    <property type="entry name" value="Sigma_54_int_dom_ATP-bd_1"/>
</dbReference>
<reference evidence="9 10" key="1">
    <citation type="submission" date="2021-02" db="EMBL/GenBank/DDBJ databases">
        <title>De Novo genome assembly of isolated myxobacteria.</title>
        <authorList>
            <person name="Stevens D.C."/>
        </authorList>
    </citation>
    <scope>NUCLEOTIDE SEQUENCE [LARGE SCALE GENOMIC DNA]</scope>
    <source>
        <strain evidence="9 10">SCHIC003</strain>
    </source>
</reference>
<dbReference type="InterPro" id="IPR003593">
    <property type="entry name" value="AAA+_ATPase"/>
</dbReference>
<evidence type="ECO:0000256" key="7">
    <source>
        <dbReference type="SAM" id="MobiDB-lite"/>
    </source>
</evidence>
<keyword evidence="2" id="KW-0067">ATP-binding</keyword>
<evidence type="ECO:0000259" key="8">
    <source>
        <dbReference type="PROSITE" id="PS50045"/>
    </source>
</evidence>
<sequence length="531" mass="58554">MYADALQSISLAMAQVRSVDLLLARIAQGLAAQPDVALARIWLIAPGDICGTCPLRAECPDTSRCLHLAASAGGSRKSEEAWTGLGGAFRRFPLGIRKVGHVGATGEPVLLQWTGKDEDWLVRRDWATREGIRSFAAQPLVFRGEVLGVLAVFSRRKLGRTEFSWLRTFADHAAVALTNARAFEEVARLRAQLELERDYLREEVKDALSFGEIVGRSESLRRVLQQLQPVAETSASVLVLGESGVGKELIARALHDQSPRRERPLIRVNCASIPRELFESEFFGHVRGAFTGALKDRAGRFQAADGGTLFLDEVGEIPLELQSKLLRVLQEGTFERVGEDVTRRVDVRIIAATNRDLKTEVAEGRFREDLFYRLSVFPIEVPPLRERLEDVPLLAEHLLGRVCAKLNLAPPKMTQAQVQALQRYDWPGNVRELENVLERAVILSRGGRLRLELALPDSRGTSARDSRPRDAGAPSSFIPEKEWRRREKENLKAALAVAGGKVYGPGGAAALLGLAPTTLASRLKALGIKVR</sequence>
<keyword evidence="6" id="KW-0804">Transcription</keyword>
<name>A0ABX7N5K4_9BACT</name>
<feature type="domain" description="Sigma-54 factor interaction" evidence="8">
    <location>
        <begin position="213"/>
        <end position="442"/>
    </location>
</feature>
<evidence type="ECO:0000256" key="1">
    <source>
        <dbReference type="ARBA" id="ARBA00022741"/>
    </source>
</evidence>
<dbReference type="CDD" id="cd00009">
    <property type="entry name" value="AAA"/>
    <property type="match status" value="1"/>
</dbReference>
<gene>
    <name evidence="9" type="ORF">JY572_32100</name>
</gene>
<dbReference type="PROSITE" id="PS00688">
    <property type="entry name" value="SIGMA54_INTERACT_3"/>
    <property type="match status" value="1"/>
</dbReference>
<dbReference type="Pfam" id="PF01590">
    <property type="entry name" value="GAF"/>
    <property type="match status" value="1"/>
</dbReference>
<dbReference type="Pfam" id="PF00158">
    <property type="entry name" value="Sigma54_activat"/>
    <property type="match status" value="1"/>
</dbReference>
<dbReference type="Proteomes" id="UP000663090">
    <property type="component" value="Chromosome"/>
</dbReference>
<organism evidence="9 10">
    <name type="scientific">Myxococcus landrumensis</name>
    <dbReference type="NCBI Taxonomy" id="2813577"/>
    <lineage>
        <taxon>Bacteria</taxon>
        <taxon>Pseudomonadati</taxon>
        <taxon>Myxococcota</taxon>
        <taxon>Myxococcia</taxon>
        <taxon>Myxococcales</taxon>
        <taxon>Cystobacterineae</taxon>
        <taxon>Myxococcaceae</taxon>
        <taxon>Myxococcus</taxon>
    </lineage>
</organism>
<dbReference type="InterPro" id="IPR025943">
    <property type="entry name" value="Sigma_54_int_dom_ATP-bd_2"/>
</dbReference>
<keyword evidence="10" id="KW-1185">Reference proteome</keyword>
<dbReference type="InterPro" id="IPR025944">
    <property type="entry name" value="Sigma_54_int_dom_CS"/>
</dbReference>
<dbReference type="Gene3D" id="1.10.8.60">
    <property type="match status" value="1"/>
</dbReference>
<dbReference type="Gene3D" id="3.30.450.40">
    <property type="match status" value="1"/>
</dbReference>
<dbReference type="InterPro" id="IPR027417">
    <property type="entry name" value="P-loop_NTPase"/>
</dbReference>
<keyword evidence="5" id="KW-0010">Activator</keyword>
<keyword evidence="3" id="KW-0805">Transcription regulation</keyword>
<proteinExistence type="predicted"/>
<evidence type="ECO:0000256" key="5">
    <source>
        <dbReference type="ARBA" id="ARBA00023159"/>
    </source>
</evidence>
<evidence type="ECO:0000313" key="10">
    <source>
        <dbReference type="Proteomes" id="UP000663090"/>
    </source>
</evidence>
<dbReference type="PROSITE" id="PS00676">
    <property type="entry name" value="SIGMA54_INTERACT_2"/>
    <property type="match status" value="1"/>
</dbReference>
<dbReference type="InterPro" id="IPR002078">
    <property type="entry name" value="Sigma_54_int"/>
</dbReference>
<dbReference type="EMBL" id="CP071091">
    <property type="protein sequence ID" value="QSQ12955.1"/>
    <property type="molecule type" value="Genomic_DNA"/>
</dbReference>
<protein>
    <submittedName>
        <fullName evidence="9">Sigma 54-interacting transcriptional regulator</fullName>
    </submittedName>
</protein>
<dbReference type="SUPFAM" id="SSF52540">
    <property type="entry name" value="P-loop containing nucleoside triphosphate hydrolases"/>
    <property type="match status" value="1"/>
</dbReference>
<keyword evidence="1" id="KW-0547">Nucleotide-binding</keyword>
<dbReference type="Gene3D" id="3.40.50.300">
    <property type="entry name" value="P-loop containing nucleotide triphosphate hydrolases"/>
    <property type="match status" value="1"/>
</dbReference>
<dbReference type="InterPro" id="IPR003018">
    <property type="entry name" value="GAF"/>
</dbReference>
<dbReference type="SMART" id="SM00382">
    <property type="entry name" value="AAA"/>
    <property type="match status" value="1"/>
</dbReference>
<dbReference type="PANTHER" id="PTHR32071">
    <property type="entry name" value="TRANSCRIPTIONAL REGULATORY PROTEIN"/>
    <property type="match status" value="1"/>
</dbReference>
<dbReference type="SUPFAM" id="SSF55781">
    <property type="entry name" value="GAF domain-like"/>
    <property type="match status" value="1"/>
</dbReference>
<evidence type="ECO:0000256" key="2">
    <source>
        <dbReference type="ARBA" id="ARBA00022840"/>
    </source>
</evidence>
<dbReference type="Pfam" id="PF25601">
    <property type="entry name" value="AAA_lid_14"/>
    <property type="match status" value="1"/>
</dbReference>
<evidence type="ECO:0000256" key="6">
    <source>
        <dbReference type="ARBA" id="ARBA00023163"/>
    </source>
</evidence>
<dbReference type="PROSITE" id="PS50045">
    <property type="entry name" value="SIGMA54_INTERACT_4"/>
    <property type="match status" value="1"/>
</dbReference>
<dbReference type="PANTHER" id="PTHR32071:SF117">
    <property type="entry name" value="PTS-DEPENDENT DIHYDROXYACETONE KINASE OPERON REGULATORY PROTEIN-RELATED"/>
    <property type="match status" value="1"/>
</dbReference>
<evidence type="ECO:0000313" key="9">
    <source>
        <dbReference type="EMBL" id="QSQ12955.1"/>
    </source>
</evidence>